<dbReference type="CDD" id="cd00063">
    <property type="entry name" value="FN3"/>
    <property type="match status" value="1"/>
</dbReference>
<keyword evidence="1" id="KW-0677">Repeat</keyword>
<organism evidence="3 4">
    <name type="scientific">Adineta ricciae</name>
    <name type="common">Rotifer</name>
    <dbReference type="NCBI Taxonomy" id="249248"/>
    <lineage>
        <taxon>Eukaryota</taxon>
        <taxon>Metazoa</taxon>
        <taxon>Spiralia</taxon>
        <taxon>Gnathifera</taxon>
        <taxon>Rotifera</taxon>
        <taxon>Eurotatoria</taxon>
        <taxon>Bdelloidea</taxon>
        <taxon>Adinetida</taxon>
        <taxon>Adinetidae</taxon>
        <taxon>Adineta</taxon>
    </lineage>
</organism>
<proteinExistence type="predicted"/>
<evidence type="ECO:0000259" key="2">
    <source>
        <dbReference type="PROSITE" id="PS50853"/>
    </source>
</evidence>
<dbReference type="Gene3D" id="2.60.40.10">
    <property type="entry name" value="Immunoglobulins"/>
    <property type="match status" value="2"/>
</dbReference>
<dbReference type="EMBL" id="CAJNOJ010000019">
    <property type="protein sequence ID" value="CAF0837312.1"/>
    <property type="molecule type" value="Genomic_DNA"/>
</dbReference>
<evidence type="ECO:0000256" key="1">
    <source>
        <dbReference type="ARBA" id="ARBA00022737"/>
    </source>
</evidence>
<evidence type="ECO:0000313" key="3">
    <source>
        <dbReference type="EMBL" id="CAF0837312.1"/>
    </source>
</evidence>
<dbReference type="OrthoDB" id="10036029at2759"/>
<dbReference type="InterPro" id="IPR036249">
    <property type="entry name" value="Thioredoxin-like_sf"/>
</dbReference>
<dbReference type="PROSITE" id="PS50853">
    <property type="entry name" value="FN3"/>
    <property type="match status" value="2"/>
</dbReference>
<accession>A0A813VIX7</accession>
<dbReference type="InterPro" id="IPR036116">
    <property type="entry name" value="FN3_sf"/>
</dbReference>
<dbReference type="Gene3D" id="3.40.30.10">
    <property type="entry name" value="Glutaredoxin"/>
    <property type="match status" value="1"/>
</dbReference>
<dbReference type="PANTHER" id="PTHR46708">
    <property type="entry name" value="TENASCIN"/>
    <property type="match status" value="1"/>
</dbReference>
<dbReference type="AlphaFoldDB" id="A0A813VIX7"/>
<dbReference type="PANTHER" id="PTHR46708:SF2">
    <property type="entry name" value="FIBRONECTIN TYPE-III DOMAIN-CONTAINING PROTEIN"/>
    <property type="match status" value="1"/>
</dbReference>
<dbReference type="InterPro" id="IPR003961">
    <property type="entry name" value="FN3_dom"/>
</dbReference>
<name>A0A813VIX7_ADIRI</name>
<feature type="domain" description="Fibronectin type-III" evidence="2">
    <location>
        <begin position="18"/>
        <end position="110"/>
    </location>
</feature>
<dbReference type="InterPro" id="IPR013783">
    <property type="entry name" value="Ig-like_fold"/>
</dbReference>
<reference evidence="3" key="1">
    <citation type="submission" date="2021-02" db="EMBL/GenBank/DDBJ databases">
        <authorList>
            <person name="Nowell W R."/>
        </authorList>
    </citation>
    <scope>NUCLEOTIDE SEQUENCE</scope>
</reference>
<protein>
    <recommendedName>
        <fullName evidence="2">Fibronectin type-III domain-containing protein</fullName>
    </recommendedName>
</protein>
<comment type="caution">
    <text evidence="3">The sequence shown here is derived from an EMBL/GenBank/DDBJ whole genome shotgun (WGS) entry which is preliminary data.</text>
</comment>
<dbReference type="InterPro" id="IPR050991">
    <property type="entry name" value="ECM_Regulatory_Proteins"/>
</dbReference>
<dbReference type="SUPFAM" id="SSF49265">
    <property type="entry name" value="Fibronectin type III"/>
    <property type="match status" value="1"/>
</dbReference>
<gene>
    <name evidence="3" type="ORF">EDS130_LOCUS6659</name>
</gene>
<feature type="domain" description="Fibronectin type-III" evidence="2">
    <location>
        <begin position="113"/>
        <end position="200"/>
    </location>
</feature>
<dbReference type="Proteomes" id="UP000663852">
    <property type="component" value="Unassembled WGS sequence"/>
</dbReference>
<evidence type="ECO:0000313" key="4">
    <source>
        <dbReference type="Proteomes" id="UP000663852"/>
    </source>
</evidence>
<sequence length="698" mass="80225">MSEFQSDVSSYETTSSNLPAPIDVELSSQGNIFVDWNQLARPANVRHCIIHYRSLNNNQSHTIRVSRKKQNSYLRKTQPGHLYEVHVCAVDSSDRIIAASQCAQIQTRGENEGPRLRVTEATPDYVWLEWKKSDEVHLTDIKMYKLVINGETKVILPSEETRYVVSDGNVGEKYVFQIEMLRKDGKIASSVPIHVTWPGVTIPKTQAICHACKELMISWGDSTSINNGNIESYTLHLYDSKGELLTKVGPNSPECREVWIKDVDKGVYTYILEIKLANSNKSVYSKPTRVECGSDSRLPILTYEYSDSMEKKELTDLAHHLISARDNTKSKTLIDRCEHQLQQILSLLNRYTEKVRINLKIQSNSTEHVLQTYRLIIDGVELDKSIPGTVKQYPLELARRDEPYKLAVSVTPALYGTQSKPISVEASGYLTFFCTHFDQHKSSAGCAYLDTLPCEQQLRRPIHQGLLKVTQAMETIDLYDLRANKTVQVPSFRKERRLTILFFYLNTCVPARHQLTYFADYASHNRGKYIYTSIHCMKPDYDELKISLQNYKDIQCYTEFEPKDFENIEKENDKPLHEALSLEGVPMYFVLDFAGRIVWRGRICAQEQVEYNVHMDHILAEVNTIQCPSPDCELCRYCSLTDADLKEDLTEIELKHNLLLQQFFRTRPTKSAGAKENRRQRVVSLKDSTKTMISTQYH</sequence>
<dbReference type="SUPFAM" id="SSF52833">
    <property type="entry name" value="Thioredoxin-like"/>
    <property type="match status" value="1"/>
</dbReference>